<comment type="caution">
    <text evidence="2">The sequence shown here is derived from an EMBL/GenBank/DDBJ whole genome shotgun (WGS) entry which is preliminary data.</text>
</comment>
<dbReference type="Proteomes" id="UP001165580">
    <property type="component" value="Unassembled WGS sequence"/>
</dbReference>
<evidence type="ECO:0000313" key="2">
    <source>
        <dbReference type="EMBL" id="MCS5716401.1"/>
    </source>
</evidence>
<sequence length="407" mass="44235">MKARFVGQPAQGQPSLLDFVEHVLATDADHLSIVVAWAKRSGLGRVSDQLEAFRARGGHVEMIVGVSEGGATQEGLTLARDLSDEAYVFHDPRRTFHPKVYLATGAQQHSLFVGSSNLTAGGLGWNYEGSLWLDSTGDELEGPFAEARDWIATLRAEPTVCRPLTEELIDDMMSSRDIFIASEGASRRVSTPEQPAPEDSDSVSSGSAKGLFGVPTGLMRPLPALAAAFRKARSRARPSAAKPVAPIAAAPQPVAQIPPAHVVRRWFKHMDSTAAQKPKTANSNPTGNLRLSQERFPFDHQTYFFTDFFGGLPWTPRAGRESEMEVIVSFETYVDGVSYGDLDLRLSHDPARASGQGNVTTLLHWGTVLSRLLREGNHVGDHVTLERLQPEGFRLIIAAQSTGDFAV</sequence>
<organism evidence="2 3">
    <name type="scientific">Herbiconiux gentiana</name>
    <dbReference type="NCBI Taxonomy" id="2970912"/>
    <lineage>
        <taxon>Bacteria</taxon>
        <taxon>Bacillati</taxon>
        <taxon>Actinomycetota</taxon>
        <taxon>Actinomycetes</taxon>
        <taxon>Micrococcales</taxon>
        <taxon>Microbacteriaceae</taxon>
        <taxon>Herbiconiux</taxon>
    </lineage>
</organism>
<gene>
    <name evidence="2" type="ORF">NVV95_17780</name>
</gene>
<dbReference type="Gene3D" id="3.30.870.10">
    <property type="entry name" value="Endonuclease Chain A"/>
    <property type="match status" value="1"/>
</dbReference>
<accession>A0ABT2GNT7</accession>
<dbReference type="CDD" id="cd09117">
    <property type="entry name" value="PLDc_Bfil_DEXD_like"/>
    <property type="match status" value="1"/>
</dbReference>
<proteinExistence type="predicted"/>
<protein>
    <submittedName>
        <fullName evidence="2">Phospholipase D-like domain-containing protein</fullName>
    </submittedName>
</protein>
<evidence type="ECO:0000256" key="1">
    <source>
        <dbReference type="SAM" id="MobiDB-lite"/>
    </source>
</evidence>
<dbReference type="RefSeq" id="WP_259487919.1">
    <property type="nucleotide sequence ID" value="NZ_JANTEZ010000012.1"/>
</dbReference>
<keyword evidence="3" id="KW-1185">Reference proteome</keyword>
<evidence type="ECO:0000313" key="3">
    <source>
        <dbReference type="Proteomes" id="UP001165580"/>
    </source>
</evidence>
<reference evidence="2" key="1">
    <citation type="submission" date="2022-08" db="EMBL/GenBank/DDBJ databases">
        <authorList>
            <person name="Deng Y."/>
            <person name="Han X.-F."/>
            <person name="Zhang Y.-Q."/>
        </authorList>
    </citation>
    <scope>NUCLEOTIDE SEQUENCE</scope>
    <source>
        <strain evidence="2">CPCC 205716</strain>
    </source>
</reference>
<dbReference type="EMBL" id="JANTEZ010000012">
    <property type="protein sequence ID" value="MCS5716401.1"/>
    <property type="molecule type" value="Genomic_DNA"/>
</dbReference>
<name>A0ABT2GNT7_9MICO</name>
<feature type="region of interest" description="Disordered" evidence="1">
    <location>
        <begin position="183"/>
        <end position="207"/>
    </location>
</feature>